<feature type="transmembrane region" description="Helical" evidence="1">
    <location>
        <begin position="71"/>
        <end position="94"/>
    </location>
</feature>
<dbReference type="AlphaFoldDB" id="A0A4P7IHU1"/>
<dbReference type="Proteomes" id="UP000294853">
    <property type="component" value="Chromosome"/>
</dbReference>
<gene>
    <name evidence="2" type="ORF">EXE58_10020</name>
</gene>
<dbReference type="InterPro" id="IPR010699">
    <property type="entry name" value="DUF1275"/>
</dbReference>
<evidence type="ECO:0000313" key="3">
    <source>
        <dbReference type="Proteomes" id="UP000294853"/>
    </source>
</evidence>
<sequence length="256" mass="27120">MDRRRRLLRDYLLAVAGPVRSPRHNLQLAALLSLNAGVLNSVGFVAVSVYTSHMTGLTATVADNLVLGGTTVVLVGLLAIATFVAGAAACAVLFNWGRRRGLRGRYANVLVLEASLVLLFGLLAEGLTWRHRELVFVAVLCFTMGMQNAIITKISGAQIRTTHVTGMVTDIGIELGKLAYVHRTDDLDPVVADHRKLGMLAMLVGLFFVGGVIGALGYPEIGFATLVPLALVLLAVAAGPLAADVHRHRRAGAGAR</sequence>
<dbReference type="EMBL" id="CP038436">
    <property type="protein sequence ID" value="QBX55757.1"/>
    <property type="molecule type" value="Genomic_DNA"/>
</dbReference>
<feature type="transmembrane region" description="Helical" evidence="1">
    <location>
        <begin position="223"/>
        <end position="243"/>
    </location>
</feature>
<dbReference type="PANTHER" id="PTHR37314">
    <property type="entry name" value="SLR0142 PROTEIN"/>
    <property type="match status" value="1"/>
</dbReference>
<feature type="transmembrane region" description="Helical" evidence="1">
    <location>
        <begin position="28"/>
        <end position="51"/>
    </location>
</feature>
<protein>
    <submittedName>
        <fullName evidence="2">DUF1275 domain-containing protein</fullName>
    </submittedName>
</protein>
<keyword evidence="1" id="KW-0812">Transmembrane</keyword>
<proteinExistence type="predicted"/>
<keyword evidence="3" id="KW-1185">Reference proteome</keyword>
<feature type="transmembrane region" description="Helical" evidence="1">
    <location>
        <begin position="197"/>
        <end position="217"/>
    </location>
</feature>
<dbReference type="OrthoDB" id="4568693at2"/>
<dbReference type="PANTHER" id="PTHR37314:SF4">
    <property type="entry name" value="UPF0700 TRANSMEMBRANE PROTEIN YOAK"/>
    <property type="match status" value="1"/>
</dbReference>
<feature type="transmembrane region" description="Helical" evidence="1">
    <location>
        <begin position="134"/>
        <end position="151"/>
    </location>
</feature>
<reference evidence="2 3" key="1">
    <citation type="submission" date="2019-03" db="EMBL/GenBank/DDBJ databases">
        <title>Three New Species of Nocardioides, Nocardioides euryhalodurans sp. nov., Nocardioides seonyuensis sp. nov. and Nocardioides eburneoflavus sp. nov. Iolated from Soil.</title>
        <authorList>
            <person name="Roh S.G."/>
            <person name="Lee C."/>
            <person name="Kim M.-K."/>
            <person name="Kim S.B."/>
        </authorList>
    </citation>
    <scope>NUCLEOTIDE SEQUENCE [LARGE SCALE GENOMIC DNA]</scope>
    <source>
        <strain evidence="2 3">MMS17-SY207-3</strain>
    </source>
</reference>
<organism evidence="2 3">
    <name type="scientific">Nocardioides seonyuensis</name>
    <dbReference type="NCBI Taxonomy" id="2518371"/>
    <lineage>
        <taxon>Bacteria</taxon>
        <taxon>Bacillati</taxon>
        <taxon>Actinomycetota</taxon>
        <taxon>Actinomycetes</taxon>
        <taxon>Propionibacteriales</taxon>
        <taxon>Nocardioidaceae</taxon>
        <taxon>Nocardioides</taxon>
    </lineage>
</organism>
<keyword evidence="1" id="KW-1133">Transmembrane helix</keyword>
<evidence type="ECO:0000256" key="1">
    <source>
        <dbReference type="SAM" id="Phobius"/>
    </source>
</evidence>
<name>A0A4P7IHU1_9ACTN</name>
<keyword evidence="1" id="KW-0472">Membrane</keyword>
<dbReference type="KEGG" id="nsn:EXE58_10020"/>
<feature type="transmembrane region" description="Helical" evidence="1">
    <location>
        <begin position="106"/>
        <end position="128"/>
    </location>
</feature>
<dbReference type="Pfam" id="PF06912">
    <property type="entry name" value="DUF1275"/>
    <property type="match status" value="1"/>
</dbReference>
<evidence type="ECO:0000313" key="2">
    <source>
        <dbReference type="EMBL" id="QBX55757.1"/>
    </source>
</evidence>
<accession>A0A4P7IHU1</accession>